<accession>A0AAC9IVJ0</accession>
<sequence>MKKSLMVLLSFTLLFCAMPINALAATEYTEEELELAEELEFMFDEAMVKDAEGNPVGLDYEKIEARYGEVPEELKVLENEIGIANNTGEQVIVPMINPSDPGGKADSIRKCMRENVLSDWGMILGGAAAGQFYAYLESGSFIKAAKLMIKYGAKGSAWGIAGSLTAQYVSCAIKA</sequence>
<dbReference type="Proteomes" id="UP000182945">
    <property type="component" value="Chromosome"/>
</dbReference>
<dbReference type="GeneID" id="71512937"/>
<proteinExistence type="predicted"/>
<dbReference type="AlphaFoldDB" id="A0AAC9IVJ0"/>
<gene>
    <name evidence="2" type="ORF">BME96_00905</name>
</gene>
<evidence type="ECO:0000256" key="1">
    <source>
        <dbReference type="SAM" id="SignalP"/>
    </source>
</evidence>
<organism evidence="2 3">
    <name type="scientific">Virgibacillus halodenitrificans</name>
    <name type="common">Bacillus halodenitrificans</name>
    <dbReference type="NCBI Taxonomy" id="1482"/>
    <lineage>
        <taxon>Bacteria</taxon>
        <taxon>Bacillati</taxon>
        <taxon>Bacillota</taxon>
        <taxon>Bacilli</taxon>
        <taxon>Bacillales</taxon>
        <taxon>Bacillaceae</taxon>
        <taxon>Virgibacillus</taxon>
    </lineage>
</organism>
<evidence type="ECO:0000313" key="3">
    <source>
        <dbReference type="Proteomes" id="UP000182945"/>
    </source>
</evidence>
<dbReference type="RefSeq" id="WP_019375500.1">
    <property type="nucleotide sequence ID" value="NZ_CP017962.1"/>
</dbReference>
<name>A0AAC9IVJ0_VIRHA</name>
<reference evidence="2 3" key="1">
    <citation type="submission" date="2016-11" db="EMBL/GenBank/DDBJ databases">
        <title>Complete genome sequencing of Virgibacillus halodenitrificans PDB-F2.</title>
        <authorList>
            <person name="Sun Z."/>
            <person name="Zhou Y."/>
            <person name="Li H."/>
        </authorList>
    </citation>
    <scope>NUCLEOTIDE SEQUENCE [LARGE SCALE GENOMIC DNA]</scope>
    <source>
        <strain evidence="2 3">PDB-F2</strain>
    </source>
</reference>
<keyword evidence="1" id="KW-0732">Signal</keyword>
<dbReference type="EMBL" id="CP017962">
    <property type="protein sequence ID" value="APC46847.1"/>
    <property type="molecule type" value="Genomic_DNA"/>
</dbReference>
<evidence type="ECO:0000313" key="2">
    <source>
        <dbReference type="EMBL" id="APC46847.1"/>
    </source>
</evidence>
<feature type="chain" id="PRO_5041968399" evidence="1">
    <location>
        <begin position="25"/>
        <end position="175"/>
    </location>
</feature>
<feature type="signal peptide" evidence="1">
    <location>
        <begin position="1"/>
        <end position="24"/>
    </location>
</feature>
<dbReference type="KEGG" id="vhl:BME96_00905"/>
<protein>
    <submittedName>
        <fullName evidence="2">Uncharacterized protein</fullName>
    </submittedName>
</protein>